<dbReference type="Proteomes" id="UP000752013">
    <property type="component" value="Unassembled WGS sequence"/>
</dbReference>
<evidence type="ECO:0000313" key="2">
    <source>
        <dbReference type="Proteomes" id="UP000752013"/>
    </source>
</evidence>
<dbReference type="InterPro" id="IPR029465">
    <property type="entry name" value="ATPgrasp_TupA"/>
</dbReference>
<accession>A0A968GC80</accession>
<dbReference type="AlphaFoldDB" id="A0A968GC80"/>
<reference evidence="1" key="1">
    <citation type="submission" date="2020-03" db="EMBL/GenBank/DDBJ databases">
        <title>Spirochaetal bacteria isolated from arthropods constitute a novel genus Entomospira genus novum within the order Spirochaetales.</title>
        <authorList>
            <person name="Grana-Miraglia L."/>
            <person name="Sikutova S."/>
            <person name="Fingerle V."/>
            <person name="Sing A."/>
            <person name="Castillo-Ramirez S."/>
            <person name="Margos G."/>
            <person name="Rudolf I."/>
        </authorList>
    </citation>
    <scope>NUCLEOTIDE SEQUENCE</scope>
    <source>
        <strain evidence="1">BR208</strain>
    </source>
</reference>
<comment type="caution">
    <text evidence="1">The sequence shown here is derived from an EMBL/GenBank/DDBJ whole genome shotgun (WGS) entry which is preliminary data.</text>
</comment>
<protein>
    <submittedName>
        <fullName evidence="1">Uncharacterized protein</fullName>
    </submittedName>
</protein>
<proteinExistence type="predicted"/>
<dbReference type="RefSeq" id="WP_167703199.1">
    <property type="nucleotide sequence ID" value="NZ_CP118168.1"/>
</dbReference>
<evidence type="ECO:0000313" key="1">
    <source>
        <dbReference type="EMBL" id="NIZ46748.1"/>
    </source>
</evidence>
<name>A0A968GC80_9SPIO</name>
<keyword evidence="2" id="KW-1185">Reference proteome</keyword>
<dbReference type="Pfam" id="PF14305">
    <property type="entry name" value="ATPgrasp_TupA"/>
    <property type="match status" value="1"/>
</dbReference>
<sequence length="505" mass="60332">MKKLLKKLLKKVGNVAFYDIQFELQQQQSELYQEIEKLHKKGLDLANQLKAQELELYNQIIIQFEALTKKGFDHYSELNSQIKESNEKSLDYYNKLTNQLKESNEKGLDYYNKLTNQLKESNEKGLDYYNKLVNQLKTQELEQYNQIKELKEKGLDHYHKLNTQLKELDEKKLLPLTYEVQNTKSLLMIISLTQYYDLEEASTYAMMQDILRYERQYGTLPNLFIPTTFIDKLFYRKYIQSYHHAEYAILADKYRVRSYVEEKIGAEHLIPLLNFFESVEELAQDIQKNRHLYKNVVIKANHSWNMTYFITDTFTDEQIMTLLSHATHWLSVNHSLRSYEPHYHNIKPGIIVEQMIGKGIKDNTSQFSILDDYRIYAFRQPDNSMQYLIHLTSRENNQDQEYRSYYLNNLNECYIDDSLSKIDTYQQKKLTPDLHLLLSQMLILSDKLLSGIDFARIDWYYDNEKIFFSEFTLTPAAGRMPRKFFPPELMKHMSEMWHLDSSLNK</sequence>
<dbReference type="EMBL" id="JAATLK010000001">
    <property type="protein sequence ID" value="NIZ46748.1"/>
    <property type="molecule type" value="Genomic_DNA"/>
</dbReference>
<organism evidence="1 2">
    <name type="scientific">Entomospira nematocerorum</name>
    <dbReference type="NCBI Taxonomy" id="2719987"/>
    <lineage>
        <taxon>Bacteria</taxon>
        <taxon>Pseudomonadati</taxon>
        <taxon>Spirochaetota</taxon>
        <taxon>Spirochaetia</taxon>
        <taxon>Spirochaetales</taxon>
        <taxon>Spirochaetaceae</taxon>
        <taxon>Entomospira</taxon>
    </lineage>
</organism>
<gene>
    <name evidence="1" type="ORF">HCT46_02270</name>
</gene>